<organism evidence="3 4">
    <name type="scientific">Macaca fuscata rhadinovirus</name>
    <dbReference type="NCBI Taxonomy" id="272551"/>
    <lineage>
        <taxon>Viruses</taxon>
        <taxon>Duplodnaviria</taxon>
        <taxon>Heunggongvirae</taxon>
        <taxon>Peploviricota</taxon>
        <taxon>Herviviricetes</taxon>
        <taxon>Herpesvirales</taxon>
        <taxon>Orthoherpesviridae</taxon>
        <taxon>Gammaherpesvirinae</taxon>
        <taxon>Rhadinovirus</taxon>
        <taxon>Rhadinovirus macacinegamma11</taxon>
        <taxon>macacine gammaherpesvirus 11</taxon>
    </lineage>
</organism>
<dbReference type="Proteomes" id="UP000124292">
    <property type="component" value="Genome"/>
</dbReference>
<name>G9JMZ8_9GAMA</name>
<reference evidence="4 5" key="1">
    <citation type="journal article" date="2013" name="J. Virol.">
        <title>Genomic characterization of Japanese macaque rhadinovirus, a novel herpesvirus isolated from a nonhuman primate with a spontaneous inflammatory demyelinating disease.</title>
        <authorList>
            <person name="Estep R.D."/>
            <person name="Hansen S.G."/>
            <person name="Rogers K.S."/>
            <person name="Axthelm M.K."/>
            <person name="Wong S.W."/>
        </authorList>
    </citation>
    <scope>NUCLEOTIDE SEQUENCE [LARGE SCALE GENOMIC DNA]</scope>
    <source>
        <strain evidence="3">12E2</strain>
        <strain evidence="2">3A1</strain>
    </source>
</reference>
<sequence length="91" mass="9237">MPGGRRPAWRSSAGLPSPTSPRKVVSAPPGGGLGPGAPRRGRPRGATEGPGRTGDRENARGGGGQRGTCACLWNTMACWPARLLGSLQACC</sequence>
<protein>
    <submittedName>
        <fullName evidence="3">JM171</fullName>
    </submittedName>
</protein>
<gene>
    <name evidence="3" type="ORF">JM171</name>
</gene>
<evidence type="ECO:0000313" key="2">
    <source>
        <dbReference type="EMBL" id="AEW87695.1"/>
    </source>
</evidence>
<feature type="region of interest" description="Disordered" evidence="1">
    <location>
        <begin position="1"/>
        <end position="65"/>
    </location>
</feature>
<evidence type="ECO:0000313" key="4">
    <source>
        <dbReference type="Proteomes" id="UP000124292"/>
    </source>
</evidence>
<proteinExistence type="predicted"/>
<evidence type="ECO:0000256" key="1">
    <source>
        <dbReference type="SAM" id="MobiDB-lite"/>
    </source>
</evidence>
<dbReference type="EMBL" id="JN885137">
    <property type="protein sequence ID" value="AEW87865.1"/>
    <property type="molecule type" value="Genomic_DNA"/>
</dbReference>
<accession>G9JMZ8</accession>
<evidence type="ECO:0000313" key="3">
    <source>
        <dbReference type="EMBL" id="AEW87865.1"/>
    </source>
</evidence>
<dbReference type="Proteomes" id="UP000133219">
    <property type="component" value="Segment"/>
</dbReference>
<dbReference type="EMBL" id="JN885136">
    <property type="protein sequence ID" value="AEW87695.1"/>
    <property type="molecule type" value="Genomic_DNA"/>
</dbReference>
<evidence type="ECO:0000313" key="5">
    <source>
        <dbReference type="Proteomes" id="UP000133219"/>
    </source>
</evidence>
<dbReference type="RefSeq" id="YP_238474.1">
    <property type="nucleotide sequence ID" value="NC_007016.1"/>
</dbReference>
<dbReference type="KEGG" id="vg:3416556"/>
<dbReference type="GeneID" id="3416556"/>